<gene>
    <name evidence="2" type="ORF">J2I46_05340</name>
</gene>
<proteinExistence type="predicted"/>
<evidence type="ECO:0000259" key="1">
    <source>
        <dbReference type="Pfam" id="PF11716"/>
    </source>
</evidence>
<protein>
    <submittedName>
        <fullName evidence="2">Maleylpyruvate isomerase N-terminal domain-containing protein</fullName>
    </submittedName>
</protein>
<dbReference type="RefSeq" id="WP_207327878.1">
    <property type="nucleotide sequence ID" value="NZ_JAFMYW010000001.1"/>
</dbReference>
<dbReference type="SUPFAM" id="SSF109854">
    <property type="entry name" value="DinB/YfiT-like putative metalloenzymes"/>
    <property type="match status" value="1"/>
</dbReference>
<evidence type="ECO:0000313" key="2">
    <source>
        <dbReference type="EMBL" id="MBO0947995.1"/>
    </source>
</evidence>
<feature type="domain" description="Mycothiol-dependent maleylpyruvate isomerase metal-binding" evidence="1">
    <location>
        <begin position="17"/>
        <end position="158"/>
    </location>
</feature>
<name>A0ABS3JDB8_9BACT</name>
<evidence type="ECO:0000313" key="3">
    <source>
        <dbReference type="Proteomes" id="UP000664628"/>
    </source>
</evidence>
<dbReference type="Proteomes" id="UP000664628">
    <property type="component" value="Unassembled WGS sequence"/>
</dbReference>
<dbReference type="GO" id="GO:0016853">
    <property type="term" value="F:isomerase activity"/>
    <property type="evidence" value="ECO:0007669"/>
    <property type="project" value="UniProtKB-KW"/>
</dbReference>
<keyword evidence="2" id="KW-0413">Isomerase</keyword>
<comment type="caution">
    <text evidence="2">The sequence shown here is derived from an EMBL/GenBank/DDBJ whole genome shotgun (WGS) entry which is preliminary data.</text>
</comment>
<keyword evidence="3" id="KW-1185">Reference proteome</keyword>
<organism evidence="2 3">
    <name type="scientific">Fibrella forsythiae</name>
    <dbReference type="NCBI Taxonomy" id="2817061"/>
    <lineage>
        <taxon>Bacteria</taxon>
        <taxon>Pseudomonadati</taxon>
        <taxon>Bacteroidota</taxon>
        <taxon>Cytophagia</taxon>
        <taxon>Cytophagales</taxon>
        <taxon>Spirosomataceae</taxon>
        <taxon>Fibrella</taxon>
    </lineage>
</organism>
<dbReference type="Gene3D" id="1.20.120.450">
    <property type="entry name" value="dinb family like domain"/>
    <property type="match status" value="1"/>
</dbReference>
<dbReference type="Pfam" id="PF11716">
    <property type="entry name" value="MDMPI_N"/>
    <property type="match status" value="1"/>
</dbReference>
<accession>A0ABS3JDB8</accession>
<dbReference type="InterPro" id="IPR024344">
    <property type="entry name" value="MDMPI_metal-binding"/>
</dbReference>
<dbReference type="InterPro" id="IPR034660">
    <property type="entry name" value="DinB/YfiT-like"/>
</dbReference>
<dbReference type="EMBL" id="JAFMYW010000001">
    <property type="protein sequence ID" value="MBO0947995.1"/>
    <property type="molecule type" value="Genomic_DNA"/>
</dbReference>
<sequence length="287" mass="32611">MNELPSIQTSHLFPILHQKLIVLLRGLSTGDWQLETVCADWSVKDIAAHLLDTSLRTIATYRDGYSSPDTPRIQSYQDLVNYLNQLNNDWVRATRRLSPAVLIDWLAQAGREADALIMALPPNEPALFSVAWAGQAVSPNWFHVAREYTERWHHQQQIRLAVGQTADLETDELYQPLLDTFMRALPHAYRDTPAPAGTLLQFTVANLAGGNWFLLRRHNHWTLLPSGQRTWNGGSPHEPSAVVHIDRSYAWQLMTRNLAPELAALHVRIEGDQALGRQFLQMRSVMM</sequence>
<reference evidence="2 3" key="1">
    <citation type="submission" date="2021-03" db="EMBL/GenBank/DDBJ databases">
        <title>Fibrella sp. HMF5405 genome sequencing and assembly.</title>
        <authorList>
            <person name="Kang H."/>
            <person name="Kim H."/>
            <person name="Bae S."/>
            <person name="Joh K."/>
        </authorList>
    </citation>
    <scope>NUCLEOTIDE SEQUENCE [LARGE SCALE GENOMIC DNA]</scope>
    <source>
        <strain evidence="2 3">HMF5405</strain>
    </source>
</reference>